<evidence type="ECO:0000259" key="2">
    <source>
        <dbReference type="PROSITE" id="PS50835"/>
    </source>
</evidence>
<dbReference type="InterPro" id="IPR036179">
    <property type="entry name" value="Ig-like_dom_sf"/>
</dbReference>
<accession>A0A6J3KZ69</accession>
<keyword evidence="3" id="KW-1185">Reference proteome</keyword>
<dbReference type="Proteomes" id="UP000504631">
    <property type="component" value="Unplaced"/>
</dbReference>
<dbReference type="InterPro" id="IPR013783">
    <property type="entry name" value="Ig-like_fold"/>
</dbReference>
<dbReference type="RefSeq" id="XP_033358653.1">
    <property type="nucleotide sequence ID" value="XM_033502762.1"/>
</dbReference>
<sequence length="267" mass="30457">MSSVAYIVFLLATAVVKSRFTDICASKIYTLNVPHVVRNGTGPIDLSCIYNVTKDENGLVIKWYHNKDQIYQWIPPMPPQDIGVIDGFAEYPEQNLRHSNSQSIIHLKMAMIEMSGEYTCMISTFQEEDTKGTKMIIYVPETNLSIHVSSFNKSHLNLTCVANGAQPRPILKIYIEGTEVNNYYDKTVEAIKYKNILFATRSAIVKNPLEPLLLECEISIPHTDYKRRERIVYYPIQMLSQISNASSYKIGDVILIIYIVLLLKIIK</sequence>
<keyword evidence="1" id="KW-0732">Signal</keyword>
<dbReference type="InterPro" id="IPR007110">
    <property type="entry name" value="Ig-like_dom"/>
</dbReference>
<dbReference type="Gene3D" id="2.60.40.10">
    <property type="entry name" value="Immunoglobulins"/>
    <property type="match status" value="1"/>
</dbReference>
<dbReference type="SUPFAM" id="SSF48726">
    <property type="entry name" value="Immunoglobulin"/>
    <property type="match status" value="1"/>
</dbReference>
<organism evidence="3 4">
    <name type="scientific">Bombus vosnesenskii</name>
    <dbReference type="NCBI Taxonomy" id="207650"/>
    <lineage>
        <taxon>Eukaryota</taxon>
        <taxon>Metazoa</taxon>
        <taxon>Ecdysozoa</taxon>
        <taxon>Arthropoda</taxon>
        <taxon>Hexapoda</taxon>
        <taxon>Insecta</taxon>
        <taxon>Pterygota</taxon>
        <taxon>Neoptera</taxon>
        <taxon>Endopterygota</taxon>
        <taxon>Hymenoptera</taxon>
        <taxon>Apocrita</taxon>
        <taxon>Aculeata</taxon>
        <taxon>Apoidea</taxon>
        <taxon>Anthophila</taxon>
        <taxon>Apidae</taxon>
        <taxon>Bombus</taxon>
        <taxon>Pyrobombus</taxon>
    </lineage>
</organism>
<dbReference type="PROSITE" id="PS50835">
    <property type="entry name" value="IG_LIKE"/>
    <property type="match status" value="1"/>
</dbReference>
<reference evidence="4" key="1">
    <citation type="submission" date="2025-08" db="UniProtKB">
        <authorList>
            <consortium name="RefSeq"/>
        </authorList>
    </citation>
    <scope>IDENTIFICATION</scope>
    <source>
        <tissue evidence="4">Muscle</tissue>
    </source>
</reference>
<evidence type="ECO:0000313" key="4">
    <source>
        <dbReference type="RefSeq" id="XP_033358653.1"/>
    </source>
</evidence>
<dbReference type="GeneID" id="117238116"/>
<gene>
    <name evidence="4" type="primary">LOC117238116</name>
</gene>
<dbReference type="KEGG" id="bvk:117238116"/>
<dbReference type="PANTHER" id="PTHR21261">
    <property type="entry name" value="BEAT PROTEIN"/>
    <property type="match status" value="1"/>
</dbReference>
<feature type="chain" id="PRO_5027039583" evidence="1">
    <location>
        <begin position="19"/>
        <end position="267"/>
    </location>
</feature>
<evidence type="ECO:0000256" key="1">
    <source>
        <dbReference type="SAM" id="SignalP"/>
    </source>
</evidence>
<proteinExistence type="predicted"/>
<feature type="domain" description="Ig-like" evidence="2">
    <location>
        <begin position="26"/>
        <end position="137"/>
    </location>
</feature>
<name>A0A6J3KZ69_9HYME</name>
<feature type="signal peptide" evidence="1">
    <location>
        <begin position="1"/>
        <end position="18"/>
    </location>
</feature>
<protein>
    <submittedName>
        <fullName evidence="4">Uncharacterized protein LOC117238116 isoform X1</fullName>
    </submittedName>
</protein>
<evidence type="ECO:0000313" key="3">
    <source>
        <dbReference type="Proteomes" id="UP000504631"/>
    </source>
</evidence>
<dbReference type="AlphaFoldDB" id="A0A6J3KZ69"/>